<evidence type="ECO:0000256" key="1">
    <source>
        <dbReference type="ARBA" id="ARBA00004651"/>
    </source>
</evidence>
<evidence type="ECO:0000256" key="3">
    <source>
        <dbReference type="ARBA" id="ARBA00022679"/>
    </source>
</evidence>
<feature type="transmembrane region" description="Helical" evidence="8">
    <location>
        <begin position="167"/>
        <end position="187"/>
    </location>
</feature>
<sequence>MPERTVARRSRAATPVLLLAVSLAALVVLFAVQRVPMPDAVVYRAEGQAVLHGRDLYSFRVTEGNLPATYPPFAALLFVPLAWLPVPLLKAAAVAGNALLLLWLVDLSARLAGRPASRAVLCTATAVALWLEPVFQTFVYGQVNLAVACLVLWDLTRPPGARARGAALGVATGIKLTPALFIVYLLLRGRRREAATAAAAFTATVVGSALVLPSAGVDFWTRRLFETGRVGEVWIVADQSLQGMVARALRETAPGAAWAVPALVVAVAGLWLARRVPDERWGVLLTALTALLVSPISWSHHWVWCVPLIAVLLAQGHRRWAAAAVVVFTARTMWLIPRDGDLDLHLPWWQEPLASPYALLSLALLAAAALGAPPVAGREAGQPSDRMSSASTIR</sequence>
<dbReference type="EMBL" id="JARJBB010000008">
    <property type="protein sequence ID" value="MDF3300455.1"/>
    <property type="molecule type" value="Genomic_DNA"/>
</dbReference>
<keyword evidence="5 8" id="KW-1133">Transmembrane helix</keyword>
<evidence type="ECO:0000256" key="7">
    <source>
        <dbReference type="ARBA" id="ARBA00024033"/>
    </source>
</evidence>
<keyword evidence="4 8" id="KW-0812">Transmembrane</keyword>
<name>A0ABT6A9E6_9ACTN</name>
<keyword evidence="2" id="KW-1003">Cell membrane</keyword>
<dbReference type="Pfam" id="PF09594">
    <property type="entry name" value="GT87"/>
    <property type="match status" value="1"/>
</dbReference>
<feature type="transmembrane region" description="Helical" evidence="8">
    <location>
        <begin position="199"/>
        <end position="220"/>
    </location>
</feature>
<organism evidence="9 10">
    <name type="scientific">Streptomyces tropicalis</name>
    <dbReference type="NCBI Taxonomy" id="3034234"/>
    <lineage>
        <taxon>Bacteria</taxon>
        <taxon>Bacillati</taxon>
        <taxon>Actinomycetota</taxon>
        <taxon>Actinomycetes</taxon>
        <taxon>Kitasatosporales</taxon>
        <taxon>Streptomycetaceae</taxon>
        <taxon>Streptomyces</taxon>
    </lineage>
</organism>
<evidence type="ECO:0000256" key="5">
    <source>
        <dbReference type="ARBA" id="ARBA00022989"/>
    </source>
</evidence>
<comment type="caution">
    <text evidence="9">The sequence shown here is derived from an EMBL/GenBank/DDBJ whole genome shotgun (WGS) entry which is preliminary data.</text>
</comment>
<evidence type="ECO:0000313" key="9">
    <source>
        <dbReference type="EMBL" id="MDF3300455.1"/>
    </source>
</evidence>
<dbReference type="InterPro" id="IPR018584">
    <property type="entry name" value="GT87"/>
</dbReference>
<proteinExistence type="inferred from homology"/>
<keyword evidence="6 8" id="KW-0472">Membrane</keyword>
<reference evidence="9 10" key="1">
    <citation type="submission" date="2023-03" db="EMBL/GenBank/DDBJ databases">
        <title>Draft genome sequence of Streptomyces sp. K1PA1 isolated from peat swamp forest in Thailand.</title>
        <authorList>
            <person name="Klaysubun C."/>
            <person name="Duangmal K."/>
        </authorList>
    </citation>
    <scope>NUCLEOTIDE SEQUENCE [LARGE SCALE GENOMIC DNA]</scope>
    <source>
        <strain evidence="9 10">K1PA1</strain>
    </source>
</reference>
<evidence type="ECO:0000256" key="8">
    <source>
        <dbReference type="SAM" id="Phobius"/>
    </source>
</evidence>
<keyword evidence="3" id="KW-0808">Transferase</keyword>
<feature type="transmembrane region" description="Helical" evidence="8">
    <location>
        <begin position="12"/>
        <end position="32"/>
    </location>
</feature>
<dbReference type="Proteomes" id="UP001221150">
    <property type="component" value="Unassembled WGS sequence"/>
</dbReference>
<evidence type="ECO:0000313" key="10">
    <source>
        <dbReference type="Proteomes" id="UP001221150"/>
    </source>
</evidence>
<feature type="transmembrane region" description="Helical" evidence="8">
    <location>
        <begin position="285"/>
        <end position="313"/>
    </location>
</feature>
<feature type="transmembrane region" description="Helical" evidence="8">
    <location>
        <begin position="73"/>
        <end position="103"/>
    </location>
</feature>
<evidence type="ECO:0000256" key="2">
    <source>
        <dbReference type="ARBA" id="ARBA00022475"/>
    </source>
</evidence>
<keyword evidence="10" id="KW-1185">Reference proteome</keyword>
<evidence type="ECO:0000256" key="4">
    <source>
        <dbReference type="ARBA" id="ARBA00022692"/>
    </source>
</evidence>
<feature type="transmembrane region" description="Helical" evidence="8">
    <location>
        <begin position="357"/>
        <end position="377"/>
    </location>
</feature>
<dbReference type="RefSeq" id="WP_276110005.1">
    <property type="nucleotide sequence ID" value="NZ_JARJBB010000008.1"/>
</dbReference>
<feature type="transmembrane region" description="Helical" evidence="8">
    <location>
        <begin position="115"/>
        <end position="131"/>
    </location>
</feature>
<comment type="subcellular location">
    <subcellularLocation>
        <location evidence="1">Cell membrane</location>
        <topology evidence="1">Multi-pass membrane protein</topology>
    </subcellularLocation>
</comment>
<comment type="similarity">
    <text evidence="7">Belongs to the glycosyltransferase 87 family.</text>
</comment>
<protein>
    <submittedName>
        <fullName evidence="9">Glycosyltransferase 87 family protein</fullName>
    </submittedName>
</protein>
<evidence type="ECO:0000256" key="6">
    <source>
        <dbReference type="ARBA" id="ARBA00023136"/>
    </source>
</evidence>
<feature type="transmembrane region" description="Helical" evidence="8">
    <location>
        <begin position="255"/>
        <end position="273"/>
    </location>
</feature>
<gene>
    <name evidence="9" type="ORF">P3H78_17880</name>
</gene>
<accession>A0ABT6A9E6</accession>